<comment type="caution">
    <text evidence="11">The sequence shown here is derived from an EMBL/GenBank/DDBJ whole genome shotgun (WGS) entry which is preliminary data.</text>
</comment>
<evidence type="ECO:0000313" key="13">
    <source>
        <dbReference type="Proteomes" id="UP000029227"/>
    </source>
</evidence>
<sequence length="62" mass="6894">MFVCLCHAISDKKIVQLVEQEGIYDLKGIRQLTPLGSQCGKCIRQAKVLIEQTVAAKYQKAS</sequence>
<dbReference type="InterPro" id="IPR041854">
    <property type="entry name" value="BFD-like_2Fe2S-bd_dom_sf"/>
</dbReference>
<dbReference type="Gene3D" id="1.10.10.1100">
    <property type="entry name" value="BFD-like [2Fe-2S]-binding domain"/>
    <property type="match status" value="1"/>
</dbReference>
<evidence type="ECO:0000256" key="5">
    <source>
        <dbReference type="ARBA" id="ARBA00023004"/>
    </source>
</evidence>
<dbReference type="EMBL" id="BBMN01000038">
    <property type="protein sequence ID" value="GAL08934.1"/>
    <property type="molecule type" value="Genomic_DNA"/>
</dbReference>
<keyword evidence="14" id="KW-1185">Reference proteome</keyword>
<dbReference type="Proteomes" id="UP000036426">
    <property type="component" value="Unassembled WGS sequence"/>
</dbReference>
<evidence type="ECO:0000256" key="2">
    <source>
        <dbReference type="ARBA" id="ARBA00022714"/>
    </source>
</evidence>
<evidence type="ECO:0000313" key="12">
    <source>
        <dbReference type="EMBL" id="KLU98641.1"/>
    </source>
</evidence>
<evidence type="ECO:0000313" key="14">
    <source>
        <dbReference type="Proteomes" id="UP000036426"/>
    </source>
</evidence>
<evidence type="ECO:0000256" key="8">
    <source>
        <dbReference type="ARBA" id="ARBA00039386"/>
    </source>
</evidence>
<evidence type="ECO:0000256" key="9">
    <source>
        <dbReference type="ARBA" id="ARBA00046332"/>
    </source>
</evidence>
<dbReference type="OrthoDB" id="9815350at2"/>
<evidence type="ECO:0000256" key="3">
    <source>
        <dbReference type="ARBA" id="ARBA00022723"/>
    </source>
</evidence>
<evidence type="ECO:0000256" key="1">
    <source>
        <dbReference type="ARBA" id="ARBA00022448"/>
    </source>
</evidence>
<dbReference type="GO" id="GO:0051537">
    <property type="term" value="F:2 iron, 2 sulfur cluster binding"/>
    <property type="evidence" value="ECO:0007669"/>
    <property type="project" value="UniProtKB-KW"/>
</dbReference>
<name>A0A090R493_9GAMM</name>
<keyword evidence="4" id="KW-0249">Electron transport</keyword>
<dbReference type="eggNOG" id="COG2906">
    <property type="taxonomic scope" value="Bacteria"/>
</dbReference>
<dbReference type="InterPro" id="IPR052371">
    <property type="entry name" value="BFD-associated_ferredoxin"/>
</dbReference>
<dbReference type="Pfam" id="PF04324">
    <property type="entry name" value="Fer2_BFD"/>
    <property type="match status" value="1"/>
</dbReference>
<dbReference type="PATRIC" id="fig|754436.4.peg.4506"/>
<gene>
    <name evidence="12" type="ORF">ABT58_21435</name>
    <name evidence="11" type="ORF">JCM19237_689</name>
</gene>
<accession>A0A090R493</accession>
<feature type="domain" description="BFD-like [2Fe-2S]-binding" evidence="10">
    <location>
        <begin position="3"/>
        <end position="51"/>
    </location>
</feature>
<keyword evidence="2" id="KW-0001">2Fe-2S</keyword>
<evidence type="ECO:0000313" key="11">
    <source>
        <dbReference type="EMBL" id="GAL08934.1"/>
    </source>
</evidence>
<keyword evidence="1" id="KW-0813">Transport</keyword>
<proteinExistence type="inferred from homology"/>
<dbReference type="STRING" id="754436.JCM19237_689"/>
<evidence type="ECO:0000256" key="4">
    <source>
        <dbReference type="ARBA" id="ARBA00022982"/>
    </source>
</evidence>
<protein>
    <recommendedName>
        <fullName evidence="8">Bacterioferritin-associated ferredoxin</fullName>
    </recommendedName>
</protein>
<dbReference type="RefSeq" id="WP_047876485.1">
    <property type="nucleotide sequence ID" value="NZ_BMYC01000034.1"/>
</dbReference>
<dbReference type="EMBL" id="LDOV01000046">
    <property type="protein sequence ID" value="KLU98641.1"/>
    <property type="molecule type" value="Genomic_DNA"/>
</dbReference>
<dbReference type="GO" id="GO:0046872">
    <property type="term" value="F:metal ion binding"/>
    <property type="evidence" value="ECO:0007669"/>
    <property type="project" value="UniProtKB-KW"/>
</dbReference>
<dbReference type="PANTHER" id="PTHR37424:SF1">
    <property type="entry name" value="BACTERIOFERRITIN-ASSOCIATED FERREDOXIN"/>
    <property type="match status" value="1"/>
</dbReference>
<evidence type="ECO:0000259" key="10">
    <source>
        <dbReference type="Pfam" id="PF04324"/>
    </source>
</evidence>
<reference evidence="12 14" key="2">
    <citation type="submission" date="2015-05" db="EMBL/GenBank/DDBJ databases">
        <title>Photobacterium galathea sp. nov.</title>
        <authorList>
            <person name="Machado H."/>
            <person name="Gram L."/>
        </authorList>
    </citation>
    <scope>NUCLEOTIDE SEQUENCE [LARGE SCALE GENOMIC DNA]</scope>
    <source>
        <strain evidence="12 14">DSM 25995</strain>
    </source>
</reference>
<evidence type="ECO:0000256" key="7">
    <source>
        <dbReference type="ARBA" id="ARBA00034078"/>
    </source>
</evidence>
<dbReference type="InterPro" id="IPR007419">
    <property type="entry name" value="BFD-like_2Fe2S-bd_dom"/>
</dbReference>
<comment type="similarity">
    <text evidence="9">Belongs to the Bfd family.</text>
</comment>
<dbReference type="AlphaFoldDB" id="A0A090R493"/>
<reference evidence="11 13" key="1">
    <citation type="journal article" date="2014" name="Genome Announc.">
        <title>Draft Genome Sequences of Two Vibrionaceae Species, Vibrio ponticus C121 and Photobacterium aphoticum C119, Isolated as Coral Reef Microbiota.</title>
        <authorList>
            <person name="Al-saari N."/>
            <person name="Meirelles P.M."/>
            <person name="Mino S."/>
            <person name="Suda W."/>
            <person name="Oshima K."/>
            <person name="Hattori M."/>
            <person name="Ohkuma M."/>
            <person name="Thompson F.L."/>
            <person name="Gomez-Gil B."/>
            <person name="Sawabe T."/>
            <person name="Sawabe T."/>
        </authorList>
    </citation>
    <scope>NUCLEOTIDE SEQUENCE [LARGE SCALE GENOMIC DNA]</scope>
    <source>
        <strain evidence="11 13">JCM 19237</strain>
    </source>
</reference>
<keyword evidence="6" id="KW-0411">Iron-sulfur</keyword>
<keyword evidence="3" id="KW-0479">Metal-binding</keyword>
<dbReference type="Proteomes" id="UP000029227">
    <property type="component" value="Unassembled WGS sequence"/>
</dbReference>
<keyword evidence="5" id="KW-0408">Iron</keyword>
<comment type="cofactor">
    <cofactor evidence="7">
        <name>[2Fe-2S] cluster</name>
        <dbReference type="ChEBI" id="CHEBI:190135"/>
    </cofactor>
</comment>
<dbReference type="PANTHER" id="PTHR37424">
    <property type="entry name" value="BACTERIOFERRITIN-ASSOCIATED FERREDOXIN"/>
    <property type="match status" value="1"/>
</dbReference>
<organism evidence="11 13">
    <name type="scientific">Photobacterium aphoticum</name>
    <dbReference type="NCBI Taxonomy" id="754436"/>
    <lineage>
        <taxon>Bacteria</taxon>
        <taxon>Pseudomonadati</taxon>
        <taxon>Pseudomonadota</taxon>
        <taxon>Gammaproteobacteria</taxon>
        <taxon>Vibrionales</taxon>
        <taxon>Vibrionaceae</taxon>
        <taxon>Photobacterium</taxon>
    </lineage>
</organism>
<evidence type="ECO:0000256" key="6">
    <source>
        <dbReference type="ARBA" id="ARBA00023014"/>
    </source>
</evidence>